<accession>A0ACA9LLN2</accession>
<gene>
    <name evidence="1" type="ORF">ACOLOM_LOCUS4275</name>
</gene>
<sequence>MSQDPFLRRLSQDLTELLEEGDDYNIIIEAGDAPNNKFFRLHSMILRHRSPYFRRKLLDMSKVVEIKKNHIPVEVFSVIVRYMYGGLINLDELEPSMILQLLCAAEEIELEELVIYIESFLLDNHTEWLRQNFALINRTCFRYEGFRGLQRFCTGIIAQKPEMIFESDDFTIIQESALVSLLQRDDLRMEECTVWEHVLRWGISQTLTITSSPETWSRDDFSALKSTLKNCLPWIRYFQMSPGQFYDKVLPYEKILPKTIFKELLQHFLIPDRPLNTIPLAPRSSTIITSRHAALISSWIDHNSRVYEINENPYEFKLLLRGSRDGFRAKKFHELCEDKQRTVCVIRVHGTGEIIGGYNPTSWGKSGYGQTTESFIFALDDIDLKNSIKSRVKNMNYALDYYSYYGPTFGGRDLALEDNFNEEARGYCKKKHYEKSIRKTEEPFKVHDYEIFQVLDKSFS</sequence>
<organism evidence="1 2">
    <name type="scientific">Acaulospora colombiana</name>
    <dbReference type="NCBI Taxonomy" id="27376"/>
    <lineage>
        <taxon>Eukaryota</taxon>
        <taxon>Fungi</taxon>
        <taxon>Fungi incertae sedis</taxon>
        <taxon>Mucoromycota</taxon>
        <taxon>Glomeromycotina</taxon>
        <taxon>Glomeromycetes</taxon>
        <taxon>Diversisporales</taxon>
        <taxon>Acaulosporaceae</taxon>
        <taxon>Acaulospora</taxon>
    </lineage>
</organism>
<dbReference type="EMBL" id="CAJVPT010006937">
    <property type="protein sequence ID" value="CAG8536079.1"/>
    <property type="molecule type" value="Genomic_DNA"/>
</dbReference>
<protein>
    <submittedName>
        <fullName evidence="1">12157_t:CDS:1</fullName>
    </submittedName>
</protein>
<reference evidence="1" key="1">
    <citation type="submission" date="2021-06" db="EMBL/GenBank/DDBJ databases">
        <authorList>
            <person name="Kallberg Y."/>
            <person name="Tangrot J."/>
            <person name="Rosling A."/>
        </authorList>
    </citation>
    <scope>NUCLEOTIDE SEQUENCE</scope>
    <source>
        <strain evidence="1">CL356</strain>
    </source>
</reference>
<proteinExistence type="predicted"/>
<comment type="caution">
    <text evidence="1">The sequence shown here is derived from an EMBL/GenBank/DDBJ whole genome shotgun (WGS) entry which is preliminary data.</text>
</comment>
<evidence type="ECO:0000313" key="1">
    <source>
        <dbReference type="EMBL" id="CAG8536079.1"/>
    </source>
</evidence>
<name>A0ACA9LLN2_9GLOM</name>
<dbReference type="Proteomes" id="UP000789525">
    <property type="component" value="Unassembled WGS sequence"/>
</dbReference>
<evidence type="ECO:0000313" key="2">
    <source>
        <dbReference type="Proteomes" id="UP000789525"/>
    </source>
</evidence>
<keyword evidence="2" id="KW-1185">Reference proteome</keyword>